<reference evidence="1 2" key="1">
    <citation type="journal article" date="2015" name="Genome Biol.">
        <title>Comparative genomics of Steinernema reveals deeply conserved gene regulatory networks.</title>
        <authorList>
            <person name="Dillman A.R."/>
            <person name="Macchietto M."/>
            <person name="Porter C.F."/>
            <person name="Rogers A."/>
            <person name="Williams B."/>
            <person name="Antoshechkin I."/>
            <person name="Lee M.M."/>
            <person name="Goodwin Z."/>
            <person name="Lu X."/>
            <person name="Lewis E.E."/>
            <person name="Goodrich-Blair H."/>
            <person name="Stock S.P."/>
            <person name="Adams B.J."/>
            <person name="Sternberg P.W."/>
            <person name="Mortazavi A."/>
        </authorList>
    </citation>
    <scope>NUCLEOTIDE SEQUENCE [LARGE SCALE GENOMIC DNA]</scope>
    <source>
        <strain evidence="1 2">ALL</strain>
    </source>
</reference>
<organism evidence="1 2">
    <name type="scientific">Steinernema carpocapsae</name>
    <name type="common">Entomopathogenic nematode</name>
    <dbReference type="NCBI Taxonomy" id="34508"/>
    <lineage>
        <taxon>Eukaryota</taxon>
        <taxon>Metazoa</taxon>
        <taxon>Ecdysozoa</taxon>
        <taxon>Nematoda</taxon>
        <taxon>Chromadorea</taxon>
        <taxon>Rhabditida</taxon>
        <taxon>Tylenchina</taxon>
        <taxon>Panagrolaimomorpha</taxon>
        <taxon>Strongyloidoidea</taxon>
        <taxon>Steinernematidae</taxon>
        <taxon>Steinernema</taxon>
    </lineage>
</organism>
<proteinExistence type="predicted"/>
<gene>
    <name evidence="1" type="ORF">L596_021481</name>
</gene>
<dbReference type="AlphaFoldDB" id="A0A4V5ZZY2"/>
<evidence type="ECO:0000313" key="1">
    <source>
        <dbReference type="EMBL" id="TKR69305.1"/>
    </source>
</evidence>
<comment type="caution">
    <text evidence="1">The sequence shown here is derived from an EMBL/GenBank/DDBJ whole genome shotgun (WGS) entry which is preliminary data.</text>
</comment>
<protein>
    <submittedName>
        <fullName evidence="1">Uncharacterized protein</fullName>
    </submittedName>
</protein>
<evidence type="ECO:0000313" key="2">
    <source>
        <dbReference type="Proteomes" id="UP000298663"/>
    </source>
</evidence>
<sequence length="145" mass="16623">MSSRGVPLHLFCGCMGEKYRENVTSIDSLYKALTKPEIRLLINRYGTGAFNDTALRALIWNTFQEKQQFLSTDAVETLRPIFKYVIDVVLDSKTGNTCDRTSHLIPMMYATVYNELELRSRMLRNGYWSTSAFDLVLSLGRHNSN</sequence>
<dbReference type="Proteomes" id="UP000298663">
    <property type="component" value="Unassembled WGS sequence"/>
</dbReference>
<reference evidence="1 2" key="2">
    <citation type="journal article" date="2019" name="G3 (Bethesda)">
        <title>Hybrid Assembly of the Genome of the Entomopathogenic Nematode Steinernema carpocapsae Identifies the X-Chromosome.</title>
        <authorList>
            <person name="Serra L."/>
            <person name="Macchietto M."/>
            <person name="Macias-Munoz A."/>
            <person name="McGill C.J."/>
            <person name="Rodriguez I.M."/>
            <person name="Rodriguez B."/>
            <person name="Murad R."/>
            <person name="Mortazavi A."/>
        </authorList>
    </citation>
    <scope>NUCLEOTIDE SEQUENCE [LARGE SCALE GENOMIC DNA]</scope>
    <source>
        <strain evidence="1 2">ALL</strain>
    </source>
</reference>
<name>A0A4V5ZZY2_STECR</name>
<dbReference type="EMBL" id="AZBU02000007">
    <property type="protein sequence ID" value="TKR69305.1"/>
    <property type="molecule type" value="Genomic_DNA"/>
</dbReference>
<accession>A0A4V5ZZY2</accession>
<keyword evidence="2" id="KW-1185">Reference proteome</keyword>